<feature type="compositionally biased region" description="Polar residues" evidence="1">
    <location>
        <begin position="56"/>
        <end position="65"/>
    </location>
</feature>
<feature type="region of interest" description="Disordered" evidence="1">
    <location>
        <begin position="1"/>
        <end position="75"/>
    </location>
</feature>
<sequence length="143" mass="16074">MRRQKRKKTSVEESGSEGPGEPGTDGKKRKEGMKSKRKENEAKGGENAKKAEKTGTTHGNNQHTPEPSFPESAYKDYATRRLQIGLAHVNELISISPATPRTKHFWGMWRKPNREALADGKSKSTVQERGRTFDEVYSPCWSS</sequence>
<evidence type="ECO:0000313" key="3">
    <source>
        <dbReference type="Proteomes" id="UP000799421"/>
    </source>
</evidence>
<protein>
    <submittedName>
        <fullName evidence="2">Uncharacterized protein</fullName>
    </submittedName>
</protein>
<organism evidence="2 3">
    <name type="scientific">Piedraia hortae CBS 480.64</name>
    <dbReference type="NCBI Taxonomy" id="1314780"/>
    <lineage>
        <taxon>Eukaryota</taxon>
        <taxon>Fungi</taxon>
        <taxon>Dikarya</taxon>
        <taxon>Ascomycota</taxon>
        <taxon>Pezizomycotina</taxon>
        <taxon>Dothideomycetes</taxon>
        <taxon>Dothideomycetidae</taxon>
        <taxon>Capnodiales</taxon>
        <taxon>Piedraiaceae</taxon>
        <taxon>Piedraia</taxon>
    </lineage>
</organism>
<feature type="compositionally biased region" description="Basic and acidic residues" evidence="1">
    <location>
        <begin position="24"/>
        <end position="55"/>
    </location>
</feature>
<keyword evidence="3" id="KW-1185">Reference proteome</keyword>
<name>A0A6A7C1B8_9PEZI</name>
<evidence type="ECO:0000313" key="2">
    <source>
        <dbReference type="EMBL" id="KAF2861300.1"/>
    </source>
</evidence>
<gene>
    <name evidence="2" type="ORF">K470DRAFT_40130</name>
</gene>
<reference evidence="2" key="1">
    <citation type="journal article" date="2020" name="Stud. Mycol.">
        <title>101 Dothideomycetes genomes: a test case for predicting lifestyles and emergence of pathogens.</title>
        <authorList>
            <person name="Haridas S."/>
            <person name="Albert R."/>
            <person name="Binder M."/>
            <person name="Bloem J."/>
            <person name="Labutti K."/>
            <person name="Salamov A."/>
            <person name="Andreopoulos B."/>
            <person name="Baker S."/>
            <person name="Barry K."/>
            <person name="Bills G."/>
            <person name="Bluhm B."/>
            <person name="Cannon C."/>
            <person name="Castanera R."/>
            <person name="Culley D."/>
            <person name="Daum C."/>
            <person name="Ezra D."/>
            <person name="Gonzalez J."/>
            <person name="Henrissat B."/>
            <person name="Kuo A."/>
            <person name="Liang C."/>
            <person name="Lipzen A."/>
            <person name="Lutzoni F."/>
            <person name="Magnuson J."/>
            <person name="Mondo S."/>
            <person name="Nolan M."/>
            <person name="Ohm R."/>
            <person name="Pangilinan J."/>
            <person name="Park H.-J."/>
            <person name="Ramirez L."/>
            <person name="Alfaro M."/>
            <person name="Sun H."/>
            <person name="Tritt A."/>
            <person name="Yoshinaga Y."/>
            <person name="Zwiers L.-H."/>
            <person name="Turgeon B."/>
            <person name="Goodwin S."/>
            <person name="Spatafora J."/>
            <person name="Crous P."/>
            <person name="Grigoriev I."/>
        </authorList>
    </citation>
    <scope>NUCLEOTIDE SEQUENCE</scope>
    <source>
        <strain evidence="2">CBS 480.64</strain>
    </source>
</reference>
<dbReference type="EMBL" id="MU005973">
    <property type="protein sequence ID" value="KAF2861300.1"/>
    <property type="molecule type" value="Genomic_DNA"/>
</dbReference>
<accession>A0A6A7C1B8</accession>
<dbReference type="AlphaFoldDB" id="A0A6A7C1B8"/>
<proteinExistence type="predicted"/>
<dbReference type="Proteomes" id="UP000799421">
    <property type="component" value="Unassembled WGS sequence"/>
</dbReference>
<evidence type="ECO:0000256" key="1">
    <source>
        <dbReference type="SAM" id="MobiDB-lite"/>
    </source>
</evidence>